<dbReference type="Gene3D" id="3.30.590.10">
    <property type="entry name" value="Glutamine synthetase/guanido kinase, catalytic domain"/>
    <property type="match status" value="1"/>
</dbReference>
<proteinExistence type="inferred from homology"/>
<evidence type="ECO:0000259" key="5">
    <source>
        <dbReference type="PROSITE" id="PS51987"/>
    </source>
</evidence>
<dbReference type="SUPFAM" id="SSF55931">
    <property type="entry name" value="Glutamine synthetase/guanido kinase"/>
    <property type="match status" value="1"/>
</dbReference>
<evidence type="ECO:0000313" key="7">
    <source>
        <dbReference type="Proteomes" id="UP000552644"/>
    </source>
</evidence>
<evidence type="ECO:0000313" key="6">
    <source>
        <dbReference type="EMBL" id="MBB4920932.1"/>
    </source>
</evidence>
<dbReference type="GO" id="GO:0004356">
    <property type="term" value="F:glutamine synthetase activity"/>
    <property type="evidence" value="ECO:0007669"/>
    <property type="project" value="UniProtKB-EC"/>
</dbReference>
<name>A0A7W7QW78_9ACTN</name>
<comment type="similarity">
    <text evidence="1 3 4">Belongs to the glutamine synthetase family.</text>
</comment>
<feature type="domain" description="GS catalytic" evidence="5">
    <location>
        <begin position="117"/>
        <end position="454"/>
    </location>
</feature>
<dbReference type="PROSITE" id="PS51987">
    <property type="entry name" value="GS_CATALYTIC"/>
    <property type="match status" value="1"/>
</dbReference>
<dbReference type="InterPro" id="IPR014746">
    <property type="entry name" value="Gln_synth/guanido_kin_cat_dom"/>
</dbReference>
<reference evidence="6 7" key="1">
    <citation type="submission" date="2020-08" db="EMBL/GenBank/DDBJ databases">
        <title>Genomic Encyclopedia of Type Strains, Phase III (KMG-III): the genomes of soil and plant-associated and newly described type strains.</title>
        <authorList>
            <person name="Whitman W."/>
        </authorList>
    </citation>
    <scope>NUCLEOTIDE SEQUENCE [LARGE SCALE GENOMIC DNA]</scope>
    <source>
        <strain evidence="6 7">CECT 8840</strain>
    </source>
</reference>
<dbReference type="EMBL" id="JACHJP010000020">
    <property type="protein sequence ID" value="MBB4920932.1"/>
    <property type="molecule type" value="Genomic_DNA"/>
</dbReference>
<dbReference type="EC" id="6.3.1.2" evidence="6"/>
<evidence type="ECO:0000256" key="4">
    <source>
        <dbReference type="RuleBase" id="RU000384"/>
    </source>
</evidence>
<keyword evidence="2 6" id="KW-0436">Ligase</keyword>
<evidence type="ECO:0000256" key="1">
    <source>
        <dbReference type="ARBA" id="ARBA00009897"/>
    </source>
</evidence>
<keyword evidence="7" id="KW-1185">Reference proteome</keyword>
<dbReference type="GO" id="GO:0006542">
    <property type="term" value="P:glutamine biosynthetic process"/>
    <property type="evidence" value="ECO:0007669"/>
    <property type="project" value="InterPro"/>
</dbReference>
<dbReference type="RefSeq" id="WP_184725708.1">
    <property type="nucleotide sequence ID" value="NZ_JACHJP010000020.1"/>
</dbReference>
<dbReference type="PANTHER" id="PTHR43785:SF12">
    <property type="entry name" value="TYPE-1 GLUTAMINE SYNTHETASE 2"/>
    <property type="match status" value="1"/>
</dbReference>
<dbReference type="Gene3D" id="3.10.20.70">
    <property type="entry name" value="Glutamine synthetase, N-terminal domain"/>
    <property type="match status" value="1"/>
</dbReference>
<dbReference type="SUPFAM" id="SSF54368">
    <property type="entry name" value="Glutamine synthetase, N-terminal domain"/>
    <property type="match status" value="1"/>
</dbReference>
<evidence type="ECO:0000256" key="3">
    <source>
        <dbReference type="PROSITE-ProRule" id="PRU01331"/>
    </source>
</evidence>
<protein>
    <submittedName>
        <fullName evidence="6">Glutamine synthetase</fullName>
        <ecNumber evidence="6">6.3.1.2</ecNumber>
    </submittedName>
</protein>
<dbReference type="Proteomes" id="UP000552644">
    <property type="component" value="Unassembled WGS sequence"/>
</dbReference>
<dbReference type="Pfam" id="PF00120">
    <property type="entry name" value="Gln-synt_C"/>
    <property type="match status" value="1"/>
</dbReference>
<dbReference type="AlphaFoldDB" id="A0A7W7QW78"/>
<gene>
    <name evidence="6" type="ORF">FHS44_008085</name>
</gene>
<organism evidence="6 7">
    <name type="scientific">Streptosporangium saharense</name>
    <dbReference type="NCBI Taxonomy" id="1706840"/>
    <lineage>
        <taxon>Bacteria</taxon>
        <taxon>Bacillati</taxon>
        <taxon>Actinomycetota</taxon>
        <taxon>Actinomycetes</taxon>
        <taxon>Streptosporangiales</taxon>
        <taxon>Streptosporangiaceae</taxon>
        <taxon>Streptosporangium</taxon>
    </lineage>
</organism>
<dbReference type="SMART" id="SM01230">
    <property type="entry name" value="Gln-synt_C"/>
    <property type="match status" value="1"/>
</dbReference>
<comment type="caution">
    <text evidence="6">The sequence shown here is derived from an EMBL/GenBank/DDBJ whole genome shotgun (WGS) entry which is preliminary data.</text>
</comment>
<evidence type="ECO:0000256" key="2">
    <source>
        <dbReference type="ARBA" id="ARBA00022598"/>
    </source>
</evidence>
<dbReference type="InterPro" id="IPR008146">
    <property type="entry name" value="Gln_synth_cat_dom"/>
</dbReference>
<accession>A0A7W7QW78</accession>
<sequence length="454" mass="49070">MSAESAERTVERLDGQGIDIVRVGYPDLIGTERGKDVLLERLPEVVHSGVAFCQAVYYTSPQGDTVPVPGGLDRGLPDVSIRPDLSTLVELPWEPGVAHVLGDACDPATGRPFLESPRQVLRAAVARLADLGLTALAGPELEYYLLEPDPTPGSSSGWRRYDDALGNVYVTGRKGDRLSHVLRTLRTLRKLDIGVTMGNHEFSGGQFEINLHHSEALDAADRAFRFKGAIKELARHDGLMATFMAKPFDDEGGSGFHVHLSCTDAEGRNVFAADPGDEGAEHGLSATALHAIGGVLAHAPALAALLNPTINSYKRFGPDTLAPWLNDWGLDNRSAMLRIPPERGAGSRIEVRLGDASANPYLGIAGLLGAVYLGIRDKIKPPAPLEGYGYDAAKAPVLPMTLPAALDAFEADGELIEVLGKEFAAAYLVYKRDEVQRFSRTVTDWEFREYAYHL</sequence>
<dbReference type="InterPro" id="IPR036651">
    <property type="entry name" value="Gln_synt_N_sf"/>
</dbReference>
<dbReference type="PANTHER" id="PTHR43785">
    <property type="entry name" value="GAMMA-GLUTAMYLPUTRESCINE SYNTHETASE"/>
    <property type="match status" value="1"/>
</dbReference>